<dbReference type="InterPro" id="IPR002549">
    <property type="entry name" value="AI-2E-like"/>
</dbReference>
<feature type="transmembrane region" description="Helical" evidence="9">
    <location>
        <begin position="30"/>
        <end position="50"/>
    </location>
</feature>
<evidence type="ECO:0000256" key="6">
    <source>
        <dbReference type="ARBA" id="ARBA00022989"/>
    </source>
</evidence>
<feature type="region of interest" description="Disordered" evidence="8">
    <location>
        <begin position="130"/>
        <end position="179"/>
    </location>
</feature>
<evidence type="ECO:0008006" key="12">
    <source>
        <dbReference type="Google" id="ProtNLM"/>
    </source>
</evidence>
<protein>
    <recommendedName>
        <fullName evidence="12">AI-2E family transporter</fullName>
    </recommendedName>
</protein>
<dbReference type="Pfam" id="PF01594">
    <property type="entry name" value="AI-2E_transport"/>
    <property type="match status" value="1"/>
</dbReference>
<evidence type="ECO:0000313" key="11">
    <source>
        <dbReference type="Proteomes" id="UP001321475"/>
    </source>
</evidence>
<evidence type="ECO:0000256" key="4">
    <source>
        <dbReference type="ARBA" id="ARBA00022475"/>
    </source>
</evidence>
<keyword evidence="6 9" id="KW-1133">Transmembrane helix</keyword>
<organism evidence="10 11">
    <name type="scientific">Paraoerskovia sediminicola</name>
    <dbReference type="NCBI Taxonomy" id="1138587"/>
    <lineage>
        <taxon>Bacteria</taxon>
        <taxon>Bacillati</taxon>
        <taxon>Actinomycetota</taxon>
        <taxon>Actinomycetes</taxon>
        <taxon>Micrococcales</taxon>
        <taxon>Cellulomonadaceae</taxon>
        <taxon>Paraoerskovia</taxon>
    </lineage>
</organism>
<evidence type="ECO:0000256" key="8">
    <source>
        <dbReference type="SAM" id="MobiDB-lite"/>
    </source>
</evidence>
<dbReference type="EMBL" id="AP027729">
    <property type="protein sequence ID" value="BDZ41849.1"/>
    <property type="molecule type" value="Genomic_DNA"/>
</dbReference>
<keyword evidence="7 9" id="KW-0472">Membrane</keyword>
<evidence type="ECO:0000256" key="5">
    <source>
        <dbReference type="ARBA" id="ARBA00022692"/>
    </source>
</evidence>
<dbReference type="Proteomes" id="UP001321475">
    <property type="component" value="Chromosome"/>
</dbReference>
<keyword evidence="4" id="KW-1003">Cell membrane</keyword>
<gene>
    <name evidence="10" type="ORF">GCM10025865_11480</name>
</gene>
<reference evidence="11" key="1">
    <citation type="journal article" date="2019" name="Int. J. Syst. Evol. Microbiol.">
        <title>The Global Catalogue of Microorganisms (GCM) 10K type strain sequencing project: providing services to taxonomists for standard genome sequencing and annotation.</title>
        <authorList>
            <consortium name="The Broad Institute Genomics Platform"/>
            <consortium name="The Broad Institute Genome Sequencing Center for Infectious Disease"/>
            <person name="Wu L."/>
            <person name="Ma J."/>
        </authorList>
    </citation>
    <scope>NUCLEOTIDE SEQUENCE [LARGE SCALE GENOMIC DNA]</scope>
    <source>
        <strain evidence="11">NBRC 108565</strain>
    </source>
</reference>
<evidence type="ECO:0000313" key="10">
    <source>
        <dbReference type="EMBL" id="BDZ41849.1"/>
    </source>
</evidence>
<proteinExistence type="inferred from homology"/>
<name>A0ABM8G1B6_9CELL</name>
<evidence type="ECO:0000256" key="3">
    <source>
        <dbReference type="ARBA" id="ARBA00022448"/>
    </source>
</evidence>
<dbReference type="PANTHER" id="PTHR21716">
    <property type="entry name" value="TRANSMEMBRANE PROTEIN"/>
    <property type="match status" value="1"/>
</dbReference>
<evidence type="ECO:0000256" key="7">
    <source>
        <dbReference type="ARBA" id="ARBA00023136"/>
    </source>
</evidence>
<evidence type="ECO:0000256" key="1">
    <source>
        <dbReference type="ARBA" id="ARBA00004651"/>
    </source>
</evidence>
<comment type="subcellular location">
    <subcellularLocation>
        <location evidence="1">Cell membrane</location>
        <topology evidence="1">Multi-pass membrane protein</topology>
    </subcellularLocation>
</comment>
<evidence type="ECO:0000256" key="2">
    <source>
        <dbReference type="ARBA" id="ARBA00009773"/>
    </source>
</evidence>
<keyword evidence="11" id="KW-1185">Reference proteome</keyword>
<keyword evidence="3" id="KW-0813">Transport</keyword>
<feature type="compositionally biased region" description="Low complexity" evidence="8">
    <location>
        <begin position="157"/>
        <end position="179"/>
    </location>
</feature>
<feature type="transmembrane region" description="Helical" evidence="9">
    <location>
        <begin position="57"/>
        <end position="75"/>
    </location>
</feature>
<keyword evidence="5 9" id="KW-0812">Transmembrane</keyword>
<dbReference type="PANTHER" id="PTHR21716:SF53">
    <property type="entry name" value="PERMEASE PERM-RELATED"/>
    <property type="match status" value="1"/>
</dbReference>
<feature type="transmembrane region" description="Helical" evidence="9">
    <location>
        <begin position="95"/>
        <end position="117"/>
    </location>
</feature>
<comment type="similarity">
    <text evidence="2">Belongs to the autoinducer-2 exporter (AI-2E) (TC 2.A.86) family.</text>
</comment>
<evidence type="ECO:0000256" key="9">
    <source>
        <dbReference type="SAM" id="Phobius"/>
    </source>
</evidence>
<sequence length="179" mass="17820">MTAVLIGIGAAVLDVPLVMAIALVTFVTSYIPYLGAIFSAAFAVLIALGAQGTTEALILLVIILVVQNVVQTLVLTKLTSDRLRLHPIVNLGSTIVGAAVAGLLGATLSAPVTVIVLDVLKHRREGLATGAAPRASDGAARLTEAGGGPPSAPAPTPARTSAPSSTPGSTPSSTPEESA</sequence>
<accession>A0ABM8G1B6</accession>